<organism evidence="1 2">
    <name type="scientific">Nocardia vinacea</name>
    <dbReference type="NCBI Taxonomy" id="96468"/>
    <lineage>
        <taxon>Bacteria</taxon>
        <taxon>Bacillati</taxon>
        <taxon>Actinomycetota</taxon>
        <taxon>Actinomycetes</taxon>
        <taxon>Mycobacteriales</taxon>
        <taxon>Nocardiaceae</taxon>
        <taxon>Nocardia</taxon>
    </lineage>
</organism>
<dbReference type="Proteomes" id="UP001432062">
    <property type="component" value="Chromosome"/>
</dbReference>
<dbReference type="RefSeq" id="WP_329411941.1">
    <property type="nucleotide sequence ID" value="NZ_CP109441.1"/>
</dbReference>
<name>A0ABZ1YZY3_9NOCA</name>
<proteinExistence type="predicted"/>
<sequence>MKSTYVYGPELREFTPAERERIRVLIASAAVSRGFLHDARAALERIHRDAGRVRPFLLWDIWNLDGRPPVWAFSEEVGDWPRDWWTLPEYRRIRREAEERGVP</sequence>
<evidence type="ECO:0000313" key="1">
    <source>
        <dbReference type="EMBL" id="WUV47785.1"/>
    </source>
</evidence>
<keyword evidence="2" id="KW-1185">Reference proteome</keyword>
<protein>
    <submittedName>
        <fullName evidence="1">Uncharacterized protein</fullName>
    </submittedName>
</protein>
<reference evidence="1" key="1">
    <citation type="submission" date="2022-10" db="EMBL/GenBank/DDBJ databases">
        <title>The complete genomes of actinobacterial strains from the NBC collection.</title>
        <authorList>
            <person name="Joergensen T.S."/>
            <person name="Alvarez Arevalo M."/>
            <person name="Sterndorff E.B."/>
            <person name="Faurdal D."/>
            <person name="Vuksanovic O."/>
            <person name="Mourched A.-S."/>
            <person name="Charusanti P."/>
            <person name="Shaw S."/>
            <person name="Blin K."/>
            <person name="Weber T."/>
        </authorList>
    </citation>
    <scope>NUCLEOTIDE SEQUENCE</scope>
    <source>
        <strain evidence="1">NBC_01482</strain>
    </source>
</reference>
<evidence type="ECO:0000313" key="2">
    <source>
        <dbReference type="Proteomes" id="UP001432062"/>
    </source>
</evidence>
<gene>
    <name evidence="1" type="ORF">OG563_06015</name>
</gene>
<accession>A0ABZ1YZY3</accession>
<dbReference type="EMBL" id="CP109441">
    <property type="protein sequence ID" value="WUV47785.1"/>
    <property type="molecule type" value="Genomic_DNA"/>
</dbReference>